<accession>A0A5B9QFX3</accession>
<name>A0A5B9QFX3_9BACT</name>
<proteinExistence type="predicted"/>
<dbReference type="AlphaFoldDB" id="A0A5B9QFX3"/>
<dbReference type="SUPFAM" id="SSF52743">
    <property type="entry name" value="Subtilisin-like"/>
    <property type="match status" value="1"/>
</dbReference>
<dbReference type="InterPro" id="IPR036852">
    <property type="entry name" value="Peptidase_S8/S53_dom_sf"/>
</dbReference>
<evidence type="ECO:0000259" key="2">
    <source>
        <dbReference type="Pfam" id="PF00082"/>
    </source>
</evidence>
<dbReference type="EMBL" id="CP042913">
    <property type="protein sequence ID" value="QEG35826.1"/>
    <property type="molecule type" value="Genomic_DNA"/>
</dbReference>
<keyword evidence="4" id="KW-1185">Reference proteome</keyword>
<dbReference type="GO" id="GO:0004252">
    <property type="term" value="F:serine-type endopeptidase activity"/>
    <property type="evidence" value="ECO:0007669"/>
    <property type="project" value="InterPro"/>
</dbReference>
<dbReference type="OrthoDB" id="9798386at2"/>
<feature type="compositionally biased region" description="Basic and acidic residues" evidence="1">
    <location>
        <begin position="102"/>
        <end position="111"/>
    </location>
</feature>
<gene>
    <name evidence="3" type="ORF">Pr1d_31320</name>
</gene>
<sequence length="740" mass="81749">MAKKPNFLLGNGHRLTSPVNISKAMESKDPPYGLNDAKTRLAPQFAVAASSLAALPEEACPDGYSVGIVTLHPQFTAKSYFPGDLLREARMEAIGSRPARTTPEKWTKQGDPEESPTTELFVAGRREDFDRFAKGIPNLSKTDRSSRDLFKIENFRAPQAKDRVQRLRKRTAEPMLEVVLHTSGIPRPSRILEAFEFYAESLGLDPIMDRRFDVSGLCFLPVRAPRQLIDDLSQFSFLRTIREMPGLRPLRPIIRASAKTKPFPVTLPNSQPLDKQLRAAVFDGGISTDLHNTPFAVAHDPEGIGPAVDGYVDHGTGVTSAVLFGPIIKGIELSQPYGTVDHFRVLDKHTTKDPLELYDALNHIKNVLQSRKYQFINLSIGPALPIEDYDVHAWTAVLDSVLSDGETLTTIAVGNEGEQDHESGNARVQVPSDSVNALAIGAADSRSDTWNRAPYSCIGPGRSPGLIKPEVIAFGGCGSEPFFVLDQSTTIATPDAGTSYASPYALRMGMGVRAHFGNSLSMLAIKSLLVHCSEPSSELSVHEIGWGRVAQDLDSLVICPDGHARVVYQGVLTPGLYLRTPVPLPSGSLQGMVTLTATFCFACQTDPEDPGNYTRGGLDVTFRPHAHKFDEDAVHPKSKSFFRRTDFDTEKELRLDAHKWETTLHRQQRFQSRTLKDPIFDVHYQVREAGKPTVGDKIKYALIITVSAPKVTNLYERIVQRYQTQLEPIMPVIEVPIRVR</sequence>
<evidence type="ECO:0000313" key="4">
    <source>
        <dbReference type="Proteomes" id="UP000323917"/>
    </source>
</evidence>
<dbReference type="Pfam" id="PF00082">
    <property type="entry name" value="Peptidase_S8"/>
    <property type="match status" value="1"/>
</dbReference>
<dbReference type="InterPro" id="IPR000209">
    <property type="entry name" value="Peptidase_S8/S53_dom"/>
</dbReference>
<dbReference type="CDD" id="cd04847">
    <property type="entry name" value="Peptidases_S8_Subtilisin_like_2"/>
    <property type="match status" value="1"/>
</dbReference>
<dbReference type="InterPro" id="IPR034074">
    <property type="entry name" value="Y4bN_pept_dom"/>
</dbReference>
<dbReference type="RefSeq" id="WP_148074281.1">
    <property type="nucleotide sequence ID" value="NZ_CP042913.1"/>
</dbReference>
<evidence type="ECO:0000313" key="3">
    <source>
        <dbReference type="EMBL" id="QEG35826.1"/>
    </source>
</evidence>
<feature type="region of interest" description="Disordered" evidence="1">
    <location>
        <begin position="96"/>
        <end position="116"/>
    </location>
</feature>
<dbReference type="Gene3D" id="3.40.50.200">
    <property type="entry name" value="Peptidase S8/S53 domain"/>
    <property type="match status" value="1"/>
</dbReference>
<dbReference type="Proteomes" id="UP000323917">
    <property type="component" value="Chromosome"/>
</dbReference>
<dbReference type="KEGG" id="bgok:Pr1d_31320"/>
<dbReference type="GO" id="GO:0006508">
    <property type="term" value="P:proteolysis"/>
    <property type="evidence" value="ECO:0007669"/>
    <property type="project" value="InterPro"/>
</dbReference>
<feature type="domain" description="Peptidase S8/S53" evidence="2">
    <location>
        <begin position="309"/>
        <end position="547"/>
    </location>
</feature>
<protein>
    <recommendedName>
        <fullName evidence="2">Peptidase S8/S53 domain-containing protein</fullName>
    </recommendedName>
</protein>
<organism evidence="3 4">
    <name type="scientific">Bythopirellula goksoeyrii</name>
    <dbReference type="NCBI Taxonomy" id="1400387"/>
    <lineage>
        <taxon>Bacteria</taxon>
        <taxon>Pseudomonadati</taxon>
        <taxon>Planctomycetota</taxon>
        <taxon>Planctomycetia</taxon>
        <taxon>Pirellulales</taxon>
        <taxon>Lacipirellulaceae</taxon>
        <taxon>Bythopirellula</taxon>
    </lineage>
</organism>
<reference evidence="3 4" key="1">
    <citation type="submission" date="2019-08" db="EMBL/GenBank/DDBJ databases">
        <title>Deep-cultivation of Planctomycetes and their phenomic and genomic characterization uncovers novel biology.</title>
        <authorList>
            <person name="Wiegand S."/>
            <person name="Jogler M."/>
            <person name="Boedeker C."/>
            <person name="Pinto D."/>
            <person name="Vollmers J."/>
            <person name="Rivas-Marin E."/>
            <person name="Kohn T."/>
            <person name="Peeters S.H."/>
            <person name="Heuer A."/>
            <person name="Rast P."/>
            <person name="Oberbeckmann S."/>
            <person name="Bunk B."/>
            <person name="Jeske O."/>
            <person name="Meyerdierks A."/>
            <person name="Storesund J.E."/>
            <person name="Kallscheuer N."/>
            <person name="Luecker S."/>
            <person name="Lage O.M."/>
            <person name="Pohl T."/>
            <person name="Merkel B.J."/>
            <person name="Hornburger P."/>
            <person name="Mueller R.-W."/>
            <person name="Bruemmer F."/>
            <person name="Labrenz M."/>
            <person name="Spormann A.M."/>
            <person name="Op den Camp H."/>
            <person name="Overmann J."/>
            <person name="Amann R."/>
            <person name="Jetten M.S.M."/>
            <person name="Mascher T."/>
            <person name="Medema M.H."/>
            <person name="Devos D.P."/>
            <person name="Kaster A.-K."/>
            <person name="Ovreas L."/>
            <person name="Rohde M."/>
            <person name="Galperin M.Y."/>
            <person name="Jogler C."/>
        </authorList>
    </citation>
    <scope>NUCLEOTIDE SEQUENCE [LARGE SCALE GENOMIC DNA]</scope>
    <source>
        <strain evidence="3 4">Pr1d</strain>
    </source>
</reference>
<evidence type="ECO:0000256" key="1">
    <source>
        <dbReference type="SAM" id="MobiDB-lite"/>
    </source>
</evidence>